<evidence type="ECO:0000313" key="2">
    <source>
        <dbReference type="Proteomes" id="UP000315677"/>
    </source>
</evidence>
<accession>A0A543CX69</accession>
<reference evidence="1 2" key="1">
    <citation type="submission" date="2019-06" db="EMBL/GenBank/DDBJ databases">
        <title>Sequencing the genomes of 1000 actinobacteria strains.</title>
        <authorList>
            <person name="Klenk H.-P."/>
        </authorList>
    </citation>
    <scope>NUCLEOTIDE SEQUENCE [LARGE SCALE GENOMIC DNA]</scope>
    <source>
        <strain evidence="1 2">DSM 45301</strain>
    </source>
</reference>
<dbReference type="Proteomes" id="UP000315677">
    <property type="component" value="Unassembled WGS sequence"/>
</dbReference>
<evidence type="ECO:0000313" key="1">
    <source>
        <dbReference type="EMBL" id="TQM01697.1"/>
    </source>
</evidence>
<proteinExistence type="predicted"/>
<protein>
    <submittedName>
        <fullName evidence="1">Uncharacterized protein</fullName>
    </submittedName>
</protein>
<sequence>MPTPSHTPTPPAIAADQWPDLPRTATAAVPTERSTQAFSSAAADSFTAARDLLGDRCAGGVSAVLDLIDWSEDEIQQAQHRHRRRADLLHHSFTLLTPNTALTSRMSTEFVYRAHCRELLDRVATGGDTRPATAAEICCALIAANQLSPLRPAAFGLYARMWQLAGLMEIPGLAEAGHHHEALKRSTIDDLERLSRSKLAVAERRLSTIDCPGRHHGDPVTCAYATAGSHTPRG</sequence>
<organism evidence="1 2">
    <name type="scientific">Pseudonocardia kunmingensis</name>
    <dbReference type="NCBI Taxonomy" id="630975"/>
    <lineage>
        <taxon>Bacteria</taxon>
        <taxon>Bacillati</taxon>
        <taxon>Actinomycetota</taxon>
        <taxon>Actinomycetes</taxon>
        <taxon>Pseudonocardiales</taxon>
        <taxon>Pseudonocardiaceae</taxon>
        <taxon>Pseudonocardia</taxon>
    </lineage>
</organism>
<gene>
    <name evidence="1" type="ORF">FB558_8598</name>
</gene>
<dbReference type="OrthoDB" id="3857336at2"/>
<dbReference type="RefSeq" id="WP_142065354.1">
    <property type="nucleotide sequence ID" value="NZ_VFPA01000009.1"/>
</dbReference>
<name>A0A543CX69_9PSEU</name>
<keyword evidence="2" id="KW-1185">Reference proteome</keyword>
<dbReference type="EMBL" id="VFPA01000009">
    <property type="protein sequence ID" value="TQM01697.1"/>
    <property type="molecule type" value="Genomic_DNA"/>
</dbReference>
<dbReference type="AlphaFoldDB" id="A0A543CX69"/>
<comment type="caution">
    <text evidence="1">The sequence shown here is derived from an EMBL/GenBank/DDBJ whole genome shotgun (WGS) entry which is preliminary data.</text>
</comment>